<dbReference type="PRINTS" id="PR00755">
    <property type="entry name" value="AFLATOXINBRP"/>
</dbReference>
<feature type="region of interest" description="Disordered" evidence="2">
    <location>
        <begin position="218"/>
        <end position="239"/>
    </location>
</feature>
<feature type="region of interest" description="Disordered" evidence="2">
    <location>
        <begin position="397"/>
        <end position="426"/>
    </location>
</feature>
<dbReference type="SMART" id="SM00066">
    <property type="entry name" value="GAL4"/>
    <property type="match status" value="1"/>
</dbReference>
<evidence type="ECO:0000313" key="5">
    <source>
        <dbReference type="Proteomes" id="UP001243330"/>
    </source>
</evidence>
<sequence>MDTFEENQESGVAAPKPFRLRSACNQCHAAKVRCSGSKEGCPRCLSSGLKCQHQVSMVGRASSKRQRLQDSHHFSMPSPIPFSSNPHKPPLHVTANTGRWSKCNNFPFPSTIPASAVTAPLMVDGDGSFRVGDNDGSTGSGSPPELLFPTADAADLLGDWAEPFNIADVNVSGSPCSVGGLTAEKLQNNVYNERLVLSSWQDRETHAPLEGELYDDSSLTLSSESRRDSHSHDVKRNPPTALTSIIERLELCSQNSRSTLDQIVSANRWAMTRLPSIMAMDGFHRCHSCSALVATVLDLILCMYKSAFESIQPDTRDSDHFAIEQPDGPSRTQSHGSPARSALASSDADRQDGQQPRFYFGCVELDPDDQIMLRYMILKRDLLKCVELIQSCHESRKRLKQTSGSRSEDGHGLRDQEKVASEERNDSQEWWYEEMRKRASELLACLDSKGGKYAK</sequence>
<reference evidence="4" key="1">
    <citation type="submission" date="2023-01" db="EMBL/GenBank/DDBJ databases">
        <title>Colletotrichum chrysophilum M932 genome sequence.</title>
        <authorList>
            <person name="Baroncelli R."/>
        </authorList>
    </citation>
    <scope>NUCLEOTIDE SEQUENCE</scope>
    <source>
        <strain evidence="4">M932</strain>
    </source>
</reference>
<feature type="compositionally biased region" description="Low complexity" evidence="2">
    <location>
        <begin position="337"/>
        <end position="346"/>
    </location>
</feature>
<accession>A0AAD9A9J9</accession>
<evidence type="ECO:0000313" key="4">
    <source>
        <dbReference type="EMBL" id="KAK1843714.1"/>
    </source>
</evidence>
<feature type="domain" description="Zn(2)-C6 fungal-type" evidence="3">
    <location>
        <begin position="23"/>
        <end position="53"/>
    </location>
</feature>
<keyword evidence="1" id="KW-0539">Nucleus</keyword>
<dbReference type="Proteomes" id="UP001243330">
    <property type="component" value="Unassembled WGS sequence"/>
</dbReference>
<evidence type="ECO:0000256" key="1">
    <source>
        <dbReference type="ARBA" id="ARBA00023242"/>
    </source>
</evidence>
<dbReference type="InterPro" id="IPR001138">
    <property type="entry name" value="Zn2Cys6_DnaBD"/>
</dbReference>
<dbReference type="SUPFAM" id="SSF57701">
    <property type="entry name" value="Zn2/Cys6 DNA-binding domain"/>
    <property type="match status" value="1"/>
</dbReference>
<dbReference type="Gene3D" id="4.10.240.10">
    <property type="entry name" value="Zn(2)-C6 fungal-type DNA-binding domain"/>
    <property type="match status" value="1"/>
</dbReference>
<comment type="caution">
    <text evidence="4">The sequence shown here is derived from an EMBL/GenBank/DDBJ whole genome shotgun (WGS) entry which is preliminary data.</text>
</comment>
<name>A0AAD9A9J9_9PEZI</name>
<dbReference type="GO" id="GO:0000981">
    <property type="term" value="F:DNA-binding transcription factor activity, RNA polymerase II-specific"/>
    <property type="evidence" value="ECO:0007669"/>
    <property type="project" value="InterPro"/>
</dbReference>
<keyword evidence="5" id="KW-1185">Reference proteome</keyword>
<dbReference type="AlphaFoldDB" id="A0AAD9A9J9"/>
<gene>
    <name evidence="4" type="ORF">CCHR01_13671</name>
</gene>
<feature type="compositionally biased region" description="Basic and acidic residues" evidence="2">
    <location>
        <begin position="406"/>
        <end position="426"/>
    </location>
</feature>
<dbReference type="CDD" id="cd00067">
    <property type="entry name" value="GAL4"/>
    <property type="match status" value="1"/>
</dbReference>
<dbReference type="InterPro" id="IPR036864">
    <property type="entry name" value="Zn2-C6_fun-type_DNA-bd_sf"/>
</dbReference>
<dbReference type="PROSITE" id="PS00463">
    <property type="entry name" value="ZN2_CY6_FUNGAL_1"/>
    <property type="match status" value="1"/>
</dbReference>
<dbReference type="Pfam" id="PF00172">
    <property type="entry name" value="Zn_clus"/>
    <property type="match status" value="1"/>
</dbReference>
<organism evidence="4 5">
    <name type="scientific">Colletotrichum chrysophilum</name>
    <dbReference type="NCBI Taxonomy" id="1836956"/>
    <lineage>
        <taxon>Eukaryota</taxon>
        <taxon>Fungi</taxon>
        <taxon>Dikarya</taxon>
        <taxon>Ascomycota</taxon>
        <taxon>Pezizomycotina</taxon>
        <taxon>Sordariomycetes</taxon>
        <taxon>Hypocreomycetidae</taxon>
        <taxon>Glomerellales</taxon>
        <taxon>Glomerellaceae</taxon>
        <taxon>Colletotrichum</taxon>
        <taxon>Colletotrichum gloeosporioides species complex</taxon>
    </lineage>
</organism>
<feature type="region of interest" description="Disordered" evidence="2">
    <location>
        <begin position="315"/>
        <end position="352"/>
    </location>
</feature>
<proteinExistence type="predicted"/>
<evidence type="ECO:0000259" key="3">
    <source>
        <dbReference type="PROSITE" id="PS50048"/>
    </source>
</evidence>
<dbReference type="EMBL" id="JAQOWY010000344">
    <property type="protein sequence ID" value="KAK1843714.1"/>
    <property type="molecule type" value="Genomic_DNA"/>
</dbReference>
<protein>
    <recommendedName>
        <fullName evidence="3">Zn(2)-C6 fungal-type domain-containing protein</fullName>
    </recommendedName>
</protein>
<feature type="compositionally biased region" description="Basic and acidic residues" evidence="2">
    <location>
        <begin position="224"/>
        <end position="236"/>
    </location>
</feature>
<dbReference type="PROSITE" id="PS50048">
    <property type="entry name" value="ZN2_CY6_FUNGAL_2"/>
    <property type="match status" value="1"/>
</dbReference>
<evidence type="ECO:0000256" key="2">
    <source>
        <dbReference type="SAM" id="MobiDB-lite"/>
    </source>
</evidence>
<dbReference type="GO" id="GO:0008270">
    <property type="term" value="F:zinc ion binding"/>
    <property type="evidence" value="ECO:0007669"/>
    <property type="project" value="InterPro"/>
</dbReference>